<comment type="caution">
    <text evidence="1">The sequence shown here is derived from an EMBL/GenBank/DDBJ whole genome shotgun (WGS) entry which is preliminary data.</text>
</comment>
<dbReference type="GO" id="GO:0003676">
    <property type="term" value="F:nucleic acid binding"/>
    <property type="evidence" value="ECO:0007669"/>
    <property type="project" value="InterPro"/>
</dbReference>
<evidence type="ECO:0000313" key="2">
    <source>
        <dbReference type="Proteomes" id="UP000291289"/>
    </source>
</evidence>
<keyword evidence="2" id="KW-1185">Reference proteome</keyword>
<evidence type="ECO:0008006" key="3">
    <source>
        <dbReference type="Google" id="ProtNLM"/>
    </source>
</evidence>
<accession>A0A4R0QNR0</accession>
<dbReference type="OrthoDB" id="9804290at2"/>
<reference evidence="1 2" key="1">
    <citation type="submission" date="2018-12" db="EMBL/GenBank/DDBJ databases">
        <title>Alloscrdovia theropitheci sp. nov: a novel taxon from the feces of the bleeding-herat monkey (Theropithecus geleda).</title>
        <authorList>
            <person name="Modesto M."/>
        </authorList>
    </citation>
    <scope>NUCLEOTIDE SEQUENCE [LARGE SCALE GENOMIC DNA]</scope>
    <source>
        <strain evidence="1 2">GLDI4/2</strain>
    </source>
</reference>
<organism evidence="1 2">
    <name type="scientific">Alloscardovia theropitheci</name>
    <dbReference type="NCBI Taxonomy" id="2496842"/>
    <lineage>
        <taxon>Bacteria</taxon>
        <taxon>Bacillati</taxon>
        <taxon>Actinomycetota</taxon>
        <taxon>Actinomycetes</taxon>
        <taxon>Bifidobacteriales</taxon>
        <taxon>Bifidobacteriaceae</taxon>
        <taxon>Alloscardovia</taxon>
    </lineage>
</organism>
<dbReference type="SUPFAM" id="SSF53098">
    <property type="entry name" value="Ribonuclease H-like"/>
    <property type="match status" value="1"/>
</dbReference>
<sequence>MTDTYHTKIPLSLEDSAACETPDDDHVSVLHDMEKFMGTDILVGHDITDYVYPQLSTVYDRLLHHPLTLPYIDTLSITHYIFPNWTDYSFTAMLHNLDIDTVSPMSDYHRALYVFYAFEYLRRHMYDN</sequence>
<dbReference type="InterPro" id="IPR012337">
    <property type="entry name" value="RNaseH-like_sf"/>
</dbReference>
<protein>
    <recommendedName>
        <fullName evidence="3">3'-5' exonuclease</fullName>
    </recommendedName>
</protein>
<proteinExistence type="predicted"/>
<name>A0A4R0QNR0_9BIFI</name>
<dbReference type="EMBL" id="RXLP01000025">
    <property type="protein sequence ID" value="TCD53842.1"/>
    <property type="molecule type" value="Genomic_DNA"/>
</dbReference>
<dbReference type="Gene3D" id="3.30.420.10">
    <property type="entry name" value="Ribonuclease H-like superfamily/Ribonuclease H"/>
    <property type="match status" value="1"/>
</dbReference>
<dbReference type="RefSeq" id="WP_131284718.1">
    <property type="nucleotide sequence ID" value="NZ_RXLP01000025.1"/>
</dbReference>
<dbReference type="Proteomes" id="UP000291289">
    <property type="component" value="Unassembled WGS sequence"/>
</dbReference>
<dbReference type="AlphaFoldDB" id="A0A4R0QNR0"/>
<evidence type="ECO:0000313" key="1">
    <source>
        <dbReference type="EMBL" id="TCD53842.1"/>
    </source>
</evidence>
<gene>
    <name evidence="1" type="ORF">EJ419_06205</name>
</gene>
<dbReference type="InterPro" id="IPR036397">
    <property type="entry name" value="RNaseH_sf"/>
</dbReference>